<dbReference type="Proteomes" id="UP000585905">
    <property type="component" value="Unassembled WGS sequence"/>
</dbReference>
<protein>
    <submittedName>
        <fullName evidence="5">Urea carboxylase</fullName>
        <ecNumber evidence="5">6.3.4.6</ecNumber>
    </submittedName>
</protein>
<sequence>MTKPTYIPFPADARLSFGGDEFIFIELSEDMRIAQALAIQSLAKTLTNLRVPGVIDICPAHASYMIRFDPDVLDLDSFLSQLREEHERAVSADLTTLSTRIVDVPVLYDDPWTRETLLKFRDRHQDPNSTDIEYVARVNGFASIDELAAAHSAHPFIVTFPNFVPGNAESVQLVPRDMQIQAPKYKRPRTETPSRSIGHGGAFTNVYPSFGGGGVQLLGRTPIDIVDLSQTRPGFEDRPVLFTAGTLLAFRAIDLDEYFDIRSSMEADTYRFRQAELEFSIDRHTSDWRGYNVELKEALP</sequence>
<dbReference type="InterPro" id="IPR029000">
    <property type="entry name" value="Cyclophilin-like_dom_sf"/>
</dbReference>
<evidence type="ECO:0000256" key="1">
    <source>
        <dbReference type="ARBA" id="ARBA00022741"/>
    </source>
</evidence>
<dbReference type="GO" id="GO:0004847">
    <property type="term" value="F:urea carboxylase activity"/>
    <property type="evidence" value="ECO:0007669"/>
    <property type="project" value="UniProtKB-EC"/>
</dbReference>
<dbReference type="SUPFAM" id="SSF160467">
    <property type="entry name" value="PH0987 N-terminal domain-like"/>
    <property type="match status" value="1"/>
</dbReference>
<accession>A0A839E6C8</accession>
<evidence type="ECO:0000313" key="6">
    <source>
        <dbReference type="Proteomes" id="UP000585905"/>
    </source>
</evidence>
<name>A0A839E6C8_9MICO</name>
<evidence type="ECO:0000256" key="3">
    <source>
        <dbReference type="ARBA" id="ARBA00022840"/>
    </source>
</evidence>
<proteinExistence type="predicted"/>
<keyword evidence="2" id="KW-0378">Hydrolase</keyword>
<dbReference type="EMBL" id="JACGWX010000002">
    <property type="protein sequence ID" value="MBA8847350.1"/>
    <property type="molecule type" value="Genomic_DNA"/>
</dbReference>
<dbReference type="RefSeq" id="WP_182490207.1">
    <property type="nucleotide sequence ID" value="NZ_BAAAOV010000013.1"/>
</dbReference>
<feature type="domain" description="Carboxyltransferase" evidence="4">
    <location>
        <begin position="13"/>
        <end position="242"/>
    </location>
</feature>
<keyword evidence="6" id="KW-1185">Reference proteome</keyword>
<dbReference type="InterPro" id="IPR003833">
    <property type="entry name" value="CT_C_D"/>
</dbReference>
<keyword evidence="5" id="KW-0436">Ligase</keyword>
<dbReference type="PANTHER" id="PTHR34698">
    <property type="entry name" value="5-OXOPROLINASE SUBUNIT B"/>
    <property type="match status" value="1"/>
</dbReference>
<dbReference type="Gene3D" id="3.30.1360.40">
    <property type="match status" value="1"/>
</dbReference>
<dbReference type="Pfam" id="PF02682">
    <property type="entry name" value="CT_C_D"/>
    <property type="match status" value="1"/>
</dbReference>
<keyword evidence="1" id="KW-0547">Nucleotide-binding</keyword>
<dbReference type="SMART" id="SM00796">
    <property type="entry name" value="AHS1"/>
    <property type="match status" value="1"/>
</dbReference>
<dbReference type="SUPFAM" id="SSF50891">
    <property type="entry name" value="Cyclophilin-like"/>
    <property type="match status" value="1"/>
</dbReference>
<dbReference type="GO" id="GO:0005524">
    <property type="term" value="F:ATP binding"/>
    <property type="evidence" value="ECO:0007669"/>
    <property type="project" value="UniProtKB-KW"/>
</dbReference>
<dbReference type="EC" id="6.3.4.6" evidence="5"/>
<evidence type="ECO:0000259" key="4">
    <source>
        <dbReference type="SMART" id="SM00796"/>
    </source>
</evidence>
<dbReference type="PANTHER" id="PTHR34698:SF2">
    <property type="entry name" value="5-OXOPROLINASE SUBUNIT B"/>
    <property type="match status" value="1"/>
</dbReference>
<keyword evidence="3" id="KW-0067">ATP-binding</keyword>
<organism evidence="5 6">
    <name type="scientific">Microcella alkalica</name>
    <dbReference type="NCBI Taxonomy" id="355930"/>
    <lineage>
        <taxon>Bacteria</taxon>
        <taxon>Bacillati</taxon>
        <taxon>Actinomycetota</taxon>
        <taxon>Actinomycetes</taxon>
        <taxon>Micrococcales</taxon>
        <taxon>Microbacteriaceae</taxon>
        <taxon>Microcella</taxon>
    </lineage>
</organism>
<gene>
    <name evidence="5" type="ORF">FHX53_000935</name>
</gene>
<evidence type="ECO:0000256" key="2">
    <source>
        <dbReference type="ARBA" id="ARBA00022801"/>
    </source>
</evidence>
<comment type="caution">
    <text evidence="5">The sequence shown here is derived from an EMBL/GenBank/DDBJ whole genome shotgun (WGS) entry which is preliminary data.</text>
</comment>
<dbReference type="Gene3D" id="2.40.100.10">
    <property type="entry name" value="Cyclophilin-like"/>
    <property type="match status" value="1"/>
</dbReference>
<dbReference type="AlphaFoldDB" id="A0A839E6C8"/>
<reference evidence="5 6" key="1">
    <citation type="submission" date="2020-07" db="EMBL/GenBank/DDBJ databases">
        <title>Sequencing the genomes of 1000 actinobacteria strains.</title>
        <authorList>
            <person name="Klenk H.-P."/>
        </authorList>
    </citation>
    <scope>NUCLEOTIDE SEQUENCE [LARGE SCALE GENOMIC DNA]</scope>
    <source>
        <strain evidence="5 6">DSM 19663</strain>
    </source>
</reference>
<evidence type="ECO:0000313" key="5">
    <source>
        <dbReference type="EMBL" id="MBA8847350.1"/>
    </source>
</evidence>
<dbReference type="GO" id="GO:0016787">
    <property type="term" value="F:hydrolase activity"/>
    <property type="evidence" value="ECO:0007669"/>
    <property type="project" value="UniProtKB-KW"/>
</dbReference>
<dbReference type="InterPro" id="IPR010016">
    <property type="entry name" value="PxpB"/>
</dbReference>